<proteinExistence type="predicted"/>
<dbReference type="Proteomes" id="UP000030146">
    <property type="component" value="Unassembled WGS sequence"/>
</dbReference>
<evidence type="ECO:0000256" key="1">
    <source>
        <dbReference type="SAM" id="Phobius"/>
    </source>
</evidence>
<accession>A0A0A2F3C3</accession>
<keyword evidence="1" id="KW-0472">Membrane</keyword>
<keyword evidence="3" id="KW-1185">Reference proteome</keyword>
<feature type="transmembrane region" description="Helical" evidence="1">
    <location>
        <begin position="111"/>
        <end position="135"/>
    </location>
</feature>
<protein>
    <submittedName>
        <fullName evidence="2">Uncharacterized protein</fullName>
    </submittedName>
</protein>
<organism evidence="2 3">
    <name type="scientific">Porphyromonas gulae</name>
    <dbReference type="NCBI Taxonomy" id="111105"/>
    <lineage>
        <taxon>Bacteria</taxon>
        <taxon>Pseudomonadati</taxon>
        <taxon>Bacteroidota</taxon>
        <taxon>Bacteroidia</taxon>
        <taxon>Bacteroidales</taxon>
        <taxon>Porphyromonadaceae</taxon>
        <taxon>Porphyromonas</taxon>
    </lineage>
</organism>
<evidence type="ECO:0000313" key="2">
    <source>
        <dbReference type="EMBL" id="KGN84532.1"/>
    </source>
</evidence>
<name>A0A0A2F3C3_9PORP</name>
<sequence length="137" mass="16030">MKRLIDYIVYRLYNIYLHREPAPEAGAQTLTSLAVSSAICFICTLTLKVVFNISIREIYSENTRLFLAIYVFGTAGIVYWRIKKRYTIKYISTTLASKFKDSKYNKKIKGWMVIVSCLLCFFSCAILASMIDWFFRR</sequence>
<gene>
    <name evidence="2" type="ORF">HR15_10620</name>
</gene>
<comment type="caution">
    <text evidence="2">The sequence shown here is derived from an EMBL/GenBank/DDBJ whole genome shotgun (WGS) entry which is preliminary data.</text>
</comment>
<keyword evidence="1" id="KW-0812">Transmembrane</keyword>
<feature type="transmembrane region" description="Helical" evidence="1">
    <location>
        <begin position="33"/>
        <end position="53"/>
    </location>
</feature>
<dbReference type="EMBL" id="JRAK01000143">
    <property type="protein sequence ID" value="KGN84532.1"/>
    <property type="molecule type" value="Genomic_DNA"/>
</dbReference>
<evidence type="ECO:0000313" key="3">
    <source>
        <dbReference type="Proteomes" id="UP000030146"/>
    </source>
</evidence>
<keyword evidence="1" id="KW-1133">Transmembrane helix</keyword>
<feature type="transmembrane region" description="Helical" evidence="1">
    <location>
        <begin position="65"/>
        <end position="82"/>
    </location>
</feature>
<dbReference type="AlphaFoldDB" id="A0A0A2F3C3"/>
<reference evidence="2 3" key="1">
    <citation type="submission" date="2014-08" db="EMBL/GenBank/DDBJ databases">
        <title>Porphyromonas gulae strain:COT-052_OH3439 Genome sequencing.</title>
        <authorList>
            <person name="Wallis C."/>
            <person name="Deusch O."/>
            <person name="O'Flynn C."/>
            <person name="Davis I."/>
            <person name="Jospin G."/>
            <person name="Darling A.E."/>
            <person name="Coil D.A."/>
            <person name="Alexiev A."/>
            <person name="Horsfall A."/>
            <person name="Kirkwood N."/>
            <person name="Harris S."/>
            <person name="Eisen J.A."/>
        </authorList>
    </citation>
    <scope>NUCLEOTIDE SEQUENCE [LARGE SCALE GENOMIC DNA]</scope>
    <source>
        <strain evidence="3">COT-052 OH3439</strain>
    </source>
</reference>